<organism evidence="11 12">
    <name type="scientific">Parascedosporium putredinis</name>
    <dbReference type="NCBI Taxonomy" id="1442378"/>
    <lineage>
        <taxon>Eukaryota</taxon>
        <taxon>Fungi</taxon>
        <taxon>Dikarya</taxon>
        <taxon>Ascomycota</taxon>
        <taxon>Pezizomycotina</taxon>
        <taxon>Sordariomycetes</taxon>
        <taxon>Hypocreomycetidae</taxon>
        <taxon>Microascales</taxon>
        <taxon>Microascaceae</taxon>
        <taxon>Parascedosporium</taxon>
    </lineage>
</organism>
<dbReference type="EMBL" id="CALLCH030000014">
    <property type="protein sequence ID" value="CAI4215995.1"/>
    <property type="molecule type" value="Genomic_DNA"/>
</dbReference>
<protein>
    <recommendedName>
        <fullName evidence="10">PNPLA domain-containing protein</fullName>
    </recommendedName>
</protein>
<dbReference type="Gene3D" id="3.40.1090.10">
    <property type="entry name" value="Cytosolic phospholipase A2 catalytic domain"/>
    <property type="match status" value="1"/>
</dbReference>
<comment type="caution">
    <text evidence="11">The sequence shown here is derived from an EMBL/GenBank/DDBJ whole genome shotgun (WGS) entry which is preliminary data.</text>
</comment>
<dbReference type="Pfam" id="PF01734">
    <property type="entry name" value="Patatin"/>
    <property type="match status" value="1"/>
</dbReference>
<keyword evidence="9" id="KW-0812">Transmembrane</keyword>
<keyword evidence="6" id="KW-0443">Lipid metabolism</keyword>
<proteinExistence type="predicted"/>
<feature type="transmembrane region" description="Helical" evidence="9">
    <location>
        <begin position="1335"/>
        <end position="1357"/>
    </location>
</feature>
<dbReference type="InterPro" id="IPR002641">
    <property type="entry name" value="PNPLA_dom"/>
</dbReference>
<feature type="domain" description="PNPLA" evidence="10">
    <location>
        <begin position="556"/>
        <end position="744"/>
    </location>
</feature>
<evidence type="ECO:0000256" key="3">
    <source>
        <dbReference type="ARBA" id="ARBA00022801"/>
    </source>
</evidence>
<evidence type="ECO:0000256" key="8">
    <source>
        <dbReference type="SAM" id="MobiDB-lite"/>
    </source>
</evidence>
<dbReference type="PROSITE" id="PS00518">
    <property type="entry name" value="ZF_RING_1"/>
    <property type="match status" value="1"/>
</dbReference>
<feature type="region of interest" description="Disordered" evidence="8">
    <location>
        <begin position="91"/>
        <end position="111"/>
    </location>
</feature>
<dbReference type="PANTHER" id="PTHR24185:SF1">
    <property type="entry name" value="CALCIUM-INDEPENDENT PHOSPHOLIPASE A2-GAMMA"/>
    <property type="match status" value="1"/>
</dbReference>
<feature type="transmembrane region" description="Helical" evidence="9">
    <location>
        <begin position="1438"/>
        <end position="1461"/>
    </location>
</feature>
<reference evidence="11" key="1">
    <citation type="submission" date="2022-11" db="EMBL/GenBank/DDBJ databases">
        <authorList>
            <person name="Scott C."/>
            <person name="Bruce N."/>
        </authorList>
    </citation>
    <scope>NUCLEOTIDE SEQUENCE</scope>
</reference>
<dbReference type="CDD" id="cd07199">
    <property type="entry name" value="Pat17_PNPLA8_PNPLA9_like"/>
    <property type="match status" value="1"/>
</dbReference>
<keyword evidence="9" id="KW-1133">Transmembrane helix</keyword>
<dbReference type="SUPFAM" id="SSF52151">
    <property type="entry name" value="FabD/lysophospholipase-like"/>
    <property type="match status" value="1"/>
</dbReference>
<feature type="transmembrane region" description="Helical" evidence="9">
    <location>
        <begin position="1310"/>
        <end position="1328"/>
    </location>
</feature>
<comment type="caution">
    <text evidence="7">Lacks conserved residue(s) required for the propagation of feature annotation.</text>
</comment>
<gene>
    <name evidence="11" type="ORF">PPNO1_LOCUS5667</name>
</gene>
<keyword evidence="5" id="KW-0442">Lipid degradation</keyword>
<dbReference type="PANTHER" id="PTHR24185">
    <property type="entry name" value="CALCIUM-INDEPENDENT PHOSPHOLIPASE A2-GAMMA"/>
    <property type="match status" value="1"/>
</dbReference>
<dbReference type="OrthoDB" id="194358at2759"/>
<dbReference type="GO" id="GO:0016020">
    <property type="term" value="C:membrane"/>
    <property type="evidence" value="ECO:0007669"/>
    <property type="project" value="TreeGrafter"/>
</dbReference>
<evidence type="ECO:0000259" key="10">
    <source>
        <dbReference type="PROSITE" id="PS51635"/>
    </source>
</evidence>
<sequence>MNRKAEQAWNWISGKLSGSRPMADRFRDDEVAKWFGLDTQMTYRGDRMTSIVETPRLIELATGSLEFAENSPRRQFPSIVSFVGDTGAGKSTLADHPQPLEAPVPGADSGPGVVQPTTGEVNLYLDPATFGTESPIFMQTARECLELHPYQLRIRSNVQSLYPRFLYIFSDVVCYVTRNPKAWAESARLLLEWSFAGAQHTINHNALPALIIIINAPTVRVSLFTGYILTHVLFVQHGSHSMKELFGLHYSSVYVHYVPLEGYRALGSAEMVVEQTAKLNHRIRADSRRVQLARAESWMRFESRQLLVVVDSAFTHLTTGRREPFDFNRCRRKLSIPSSTEQHFSEIIGQCLWGEDKEKRFRATSQFLDTNAPCAFINEDGDRCVNTRMGHALGHQNDQGLIMQAGGLFVSDDFDCKAFLDAIEAAVHSTMLRIDKEAPMGRREWRYYAAKAHRKSLTSLRRAGGLPSATRRGETQDDFAQGSSICYACFFGRPEYRLPCNHAICAVCVQDFDDTPKGSEYPGLYIHRSCVICAATGDWWPHRMRVKPSLAGIRVLSLDGGGVRGIVELVVLRKLEEHTGLGIPLGRFFDLMVGTSAGGIIALGLGVQDRTTEECITRFRDFTATGFVRKTLTKDKLFGWLARMVRSSIYHTEPLESALRTAFLPDYHHILFGLQNACRVAVTTTVSKQLKLIANYHRGDRDRYLNSELSISDAASIDLGEDVNFDVLLSVGSGRSSRPHRQPALNVKPVWLADLLKTLLSTMDGERVWADFHHEARILERIVRLNVDFKSDIEQPSLDDVRSVSAMESIAEQYYFHKDAGRKLYSTTLSTMVGRSPNGMIECLAARLRASLFFFEMDYMEWKNGVVFFAAGSIVDLPPMRRALENSWSLPRLDNVVIQVSNKDLNILVRIDADFGGDYQVAISGFPMTLKALIDHGKEHCDQAQTSRRYPQELSVPERGLQRPSSLVELHGKSQHRLASVQASELSAVDLGLSLARVLDRSRQLAFLEGHSFIKHSGCLDIYAAPEAMGTSFRILLATVGLLVTVEANANIPLVQDLLETTFKTNCSAYIDGLEVSKWAVLPWERWQMANQFINCSYHEIFTQEPRAPDGVQMLMWDGWKAYFSPYPEAAIARLYGPESPLDFTFQIGDEPAPSFMPILEESLAPLMDYMCPSKGVTALPALYEWIDIASGDFHLDRVRPHGAQDVAEQQISHVQLQLAYASRSTMLGPREPIITTFVLQKSSFDRNSALTITAMELLQPTAAPLISAAAGWYISRGEGFQVLVTDAVITILGLLVALPQLALVSAINPSLLTTNFGLVPLGLLLALGPWALAYAIGGVFSLTFQLFFILAIIFRSGQLAEIASISLIILLALVTFVVLTPIWAIWELIWKIRHQRRQREPEWQLNKEQKELERKEMFPLSRYFTRKFYSTKRWKRWLTIFIFWFFATLSFVSFVGKWMVMVNLLGAAGDAYCPSNFVQATFAGLGFKFGVLAIGLAMQYFGLTA</sequence>
<evidence type="ECO:0000256" key="6">
    <source>
        <dbReference type="ARBA" id="ARBA00023098"/>
    </source>
</evidence>
<keyword evidence="2" id="KW-0863">Zinc-finger</keyword>
<dbReference type="GO" id="GO:0008270">
    <property type="term" value="F:zinc ion binding"/>
    <property type="evidence" value="ECO:0007669"/>
    <property type="project" value="UniProtKB-KW"/>
</dbReference>
<evidence type="ECO:0000313" key="12">
    <source>
        <dbReference type="Proteomes" id="UP000838763"/>
    </source>
</evidence>
<evidence type="ECO:0000256" key="2">
    <source>
        <dbReference type="ARBA" id="ARBA00022771"/>
    </source>
</evidence>
<name>A0A9P1MAP9_9PEZI</name>
<feature type="short sequence motif" description="GXGXXG" evidence="7">
    <location>
        <begin position="560"/>
        <end position="565"/>
    </location>
</feature>
<keyword evidence="4" id="KW-0862">Zinc</keyword>
<dbReference type="PROSITE" id="PS51635">
    <property type="entry name" value="PNPLA"/>
    <property type="match status" value="1"/>
</dbReference>
<evidence type="ECO:0000256" key="9">
    <source>
        <dbReference type="SAM" id="Phobius"/>
    </source>
</evidence>
<dbReference type="InterPro" id="IPR016035">
    <property type="entry name" value="Acyl_Trfase/lysoPLipase"/>
</dbReference>
<dbReference type="GO" id="GO:0016042">
    <property type="term" value="P:lipid catabolic process"/>
    <property type="evidence" value="ECO:0007669"/>
    <property type="project" value="UniProtKB-KW"/>
</dbReference>
<feature type="transmembrane region" description="Helical" evidence="9">
    <location>
        <begin position="1363"/>
        <end position="1390"/>
    </location>
</feature>
<dbReference type="InterPro" id="IPR017907">
    <property type="entry name" value="Znf_RING_CS"/>
</dbReference>
<keyword evidence="9" id="KW-0472">Membrane</keyword>
<dbReference type="Proteomes" id="UP000838763">
    <property type="component" value="Unassembled WGS sequence"/>
</dbReference>
<keyword evidence="12" id="KW-1185">Reference proteome</keyword>
<dbReference type="GO" id="GO:0046486">
    <property type="term" value="P:glycerolipid metabolic process"/>
    <property type="evidence" value="ECO:0007669"/>
    <property type="project" value="UniProtKB-ARBA"/>
</dbReference>
<evidence type="ECO:0000256" key="1">
    <source>
        <dbReference type="ARBA" id="ARBA00022723"/>
    </source>
</evidence>
<keyword evidence="3" id="KW-0378">Hydrolase</keyword>
<feature type="short sequence motif" description="GXSXG" evidence="7">
    <location>
        <begin position="594"/>
        <end position="598"/>
    </location>
</feature>
<keyword evidence="1" id="KW-0479">Metal-binding</keyword>
<accession>A0A9P1MAP9</accession>
<evidence type="ECO:0000313" key="11">
    <source>
        <dbReference type="EMBL" id="CAI4215995.1"/>
    </source>
</evidence>
<evidence type="ECO:0000256" key="7">
    <source>
        <dbReference type="PROSITE-ProRule" id="PRU01161"/>
    </source>
</evidence>
<evidence type="ECO:0000256" key="5">
    <source>
        <dbReference type="ARBA" id="ARBA00022963"/>
    </source>
</evidence>
<dbReference type="GO" id="GO:0047499">
    <property type="term" value="F:calcium-independent phospholipase A2 activity"/>
    <property type="evidence" value="ECO:0007669"/>
    <property type="project" value="TreeGrafter"/>
</dbReference>
<feature type="transmembrane region" description="Helical" evidence="9">
    <location>
        <begin position="1481"/>
        <end position="1504"/>
    </location>
</feature>
<evidence type="ECO:0000256" key="4">
    <source>
        <dbReference type="ARBA" id="ARBA00022833"/>
    </source>
</evidence>
<dbReference type="GO" id="GO:0019369">
    <property type="term" value="P:arachidonate metabolic process"/>
    <property type="evidence" value="ECO:0007669"/>
    <property type="project" value="TreeGrafter"/>
</dbReference>